<keyword evidence="3" id="KW-1185">Reference proteome</keyword>
<dbReference type="EMBL" id="PISD01000048">
    <property type="protein sequence ID" value="PKG27231.1"/>
    <property type="molecule type" value="Genomic_DNA"/>
</dbReference>
<gene>
    <name evidence="2" type="ORF">CWS20_20020</name>
</gene>
<reference evidence="2 3" key="1">
    <citation type="journal article" date="2010" name="Int. J. Syst. Evol. Microbiol.">
        <title>Bacillus horneckiae sp. nov., isolated from a spacecraft-assembly clean room.</title>
        <authorList>
            <person name="Vaishampayan P."/>
            <person name="Probst A."/>
            <person name="Krishnamurthi S."/>
            <person name="Ghosh S."/>
            <person name="Osman S."/>
            <person name="McDowall A."/>
            <person name="Ruckmani A."/>
            <person name="Mayilraj S."/>
            <person name="Venkateswaran K."/>
        </authorList>
    </citation>
    <scope>NUCLEOTIDE SEQUENCE [LARGE SCALE GENOMIC DNA]</scope>
    <source>
        <strain evidence="3">1PO1SC</strain>
    </source>
</reference>
<comment type="caution">
    <text evidence="2">The sequence shown here is derived from an EMBL/GenBank/DDBJ whole genome shotgun (WGS) entry which is preliminary data.</text>
</comment>
<feature type="compositionally biased region" description="Low complexity" evidence="1">
    <location>
        <begin position="108"/>
        <end position="121"/>
    </location>
</feature>
<feature type="region of interest" description="Disordered" evidence="1">
    <location>
        <begin position="74"/>
        <end position="201"/>
    </location>
</feature>
<name>A0A2N0ZCI2_9BACI</name>
<protein>
    <recommendedName>
        <fullName evidence="4">Pre-toxin TG domain-containing protein</fullName>
    </recommendedName>
</protein>
<feature type="compositionally biased region" description="Basic and acidic residues" evidence="1">
    <location>
        <begin position="190"/>
        <end position="201"/>
    </location>
</feature>
<evidence type="ECO:0008006" key="4">
    <source>
        <dbReference type="Google" id="ProtNLM"/>
    </source>
</evidence>
<proteinExistence type="predicted"/>
<evidence type="ECO:0000313" key="3">
    <source>
        <dbReference type="Proteomes" id="UP000233343"/>
    </source>
</evidence>
<feature type="non-terminal residue" evidence="2">
    <location>
        <position position="1"/>
    </location>
</feature>
<sequence length="284" mass="30287">SKGVKKAAKATYNFAISDDIKTIKSKKTKWYQKAGAAISIASNFIPGGGLASKAVKAAIKGTSKAYKAAKATKKATTKIKRSPSKKVSSQVNKKPKTVAAKPIRTAPKVQSKAKVKVTATVKPKKTIKTSVAPKPKRNTVVLRVEKTKVIKASKGSPKGGSSTAGKSPSSANKSSSSNKQIMEDDADDAVGDKGTTKPTKRDELLNTVNEMYRPGVTTGDGGLAAAIRVETKYGQLVGGKSHIQKGWERVRNLENIMRNEKLSDTDWKIANNLVIDLKRALNGK</sequence>
<organism evidence="2 3">
    <name type="scientific">Cytobacillus horneckiae</name>
    <dbReference type="NCBI Taxonomy" id="549687"/>
    <lineage>
        <taxon>Bacteria</taxon>
        <taxon>Bacillati</taxon>
        <taxon>Bacillota</taxon>
        <taxon>Bacilli</taxon>
        <taxon>Bacillales</taxon>
        <taxon>Bacillaceae</taxon>
        <taxon>Cytobacillus</taxon>
    </lineage>
</organism>
<accession>A0A2N0ZCI2</accession>
<evidence type="ECO:0000313" key="2">
    <source>
        <dbReference type="EMBL" id="PKG27231.1"/>
    </source>
</evidence>
<evidence type="ECO:0000256" key="1">
    <source>
        <dbReference type="SAM" id="MobiDB-lite"/>
    </source>
</evidence>
<dbReference type="Proteomes" id="UP000233343">
    <property type="component" value="Unassembled WGS sequence"/>
</dbReference>
<dbReference type="AlphaFoldDB" id="A0A2N0ZCI2"/>
<feature type="compositionally biased region" description="Basic residues" evidence="1">
    <location>
        <begin position="74"/>
        <end position="84"/>
    </location>
</feature>
<feature type="compositionally biased region" description="Low complexity" evidence="1">
    <location>
        <begin position="152"/>
        <end position="179"/>
    </location>
</feature>